<organism evidence="2 3">
    <name type="scientific">Pseudomonas brassicacearum (strain NFM421)</name>
    <dbReference type="NCBI Taxonomy" id="994484"/>
    <lineage>
        <taxon>Bacteria</taxon>
        <taxon>Pseudomonadati</taxon>
        <taxon>Pseudomonadota</taxon>
        <taxon>Gammaproteobacteria</taxon>
        <taxon>Pseudomonadales</taxon>
        <taxon>Pseudomonadaceae</taxon>
        <taxon>Pseudomonas</taxon>
    </lineage>
</organism>
<feature type="compositionally biased region" description="Basic and acidic residues" evidence="1">
    <location>
        <begin position="254"/>
        <end position="275"/>
    </location>
</feature>
<dbReference type="SUPFAM" id="SSF46689">
    <property type="entry name" value="Homeodomain-like"/>
    <property type="match status" value="1"/>
</dbReference>
<dbReference type="STRING" id="994484.PSEBR_cmegl90"/>
<dbReference type="RefSeq" id="WP_013694362.1">
    <property type="nucleotide sequence ID" value="NC_015379.1"/>
</dbReference>
<dbReference type="InterPro" id="IPR036388">
    <property type="entry name" value="WH-like_DNA-bd_sf"/>
</dbReference>
<gene>
    <name evidence="2" type="ORF">PSEBR_cmegl90</name>
</gene>
<dbReference type="Proteomes" id="UP000006692">
    <property type="component" value="Chromosome"/>
</dbReference>
<reference evidence="2 3" key="1">
    <citation type="journal article" date="2011" name="J. Bacteriol.">
        <title>Complete genome sequence of a beneficial plant root-associated bacterium, Pseudomonas brassicacearum.</title>
        <authorList>
            <person name="Ortet P."/>
            <person name="Barakat M."/>
            <person name="Lalaouna D."/>
            <person name="Fochesato S."/>
            <person name="Barbe V."/>
            <person name="Vacherie B."/>
            <person name="Santaella C."/>
            <person name="Heulin T."/>
            <person name="Achouak W."/>
        </authorList>
    </citation>
    <scope>NUCLEOTIDE SEQUENCE [LARGE SCALE GENOMIC DNA]</scope>
    <source>
        <strain evidence="2 3">NFM421</strain>
    </source>
</reference>
<feature type="region of interest" description="Disordered" evidence="1">
    <location>
        <begin position="220"/>
        <end position="275"/>
    </location>
</feature>
<name>F2KM65_PSEBN</name>
<dbReference type="KEGG" id="pba:PSEBR_cmegl90"/>
<feature type="compositionally biased region" description="Polar residues" evidence="1">
    <location>
        <begin position="221"/>
        <end position="237"/>
    </location>
</feature>
<evidence type="ECO:0000313" key="3">
    <source>
        <dbReference type="Proteomes" id="UP000006692"/>
    </source>
</evidence>
<proteinExistence type="predicted"/>
<evidence type="ECO:0000313" key="2">
    <source>
        <dbReference type="EMBL" id="AEA71608.1"/>
    </source>
</evidence>
<reference key="2">
    <citation type="submission" date="2011-03" db="EMBL/GenBank/DDBJ databases">
        <title>Complete Genome Sequence of a beneficial plant roots-associated bacterium Pseudomonas brassicacearum.</title>
        <authorList>
            <person name="Ortet P."/>
            <person name="Barakat M."/>
            <person name="Lalaouna D."/>
            <person name="Fochesato S."/>
            <person name="Barbe V."/>
            <person name="Santaella C."/>
            <person name="Heulin T."/>
            <person name="Achouak W."/>
        </authorList>
    </citation>
    <scope>NUCLEOTIDE SEQUENCE</scope>
    <source>
        <strain>NFM421</strain>
    </source>
</reference>
<dbReference type="HOGENOM" id="CLU_1084314_0_0_6"/>
<accession>F2KM65</accession>
<sequence>MSYSTIEWVFNQPLPVQDKLILTFIAKCENEQEPCFASVKLIAAKCGVSPRTVQRILKKHRETGLISSNPRFRTDGSQTSNFNFINVDKNVTAVSPPYDTHLTGGDDNQLSPADAKQESGLELLNKTKLKQNVRSDTLNGSCLVYPKGLTKHSRDSIGRILEGIPNDAAQMLLDELSGAMAKNSIEKRNRPEYWLSAVAMRYRAGHFKPKLGPDIAKCRNKQTQTHEPPKALSNSPQHAEHHMREIKALLGKRSTVDSSEKASRAPIPQKKERQS</sequence>
<dbReference type="Gene3D" id="1.10.10.10">
    <property type="entry name" value="Winged helix-like DNA-binding domain superfamily/Winged helix DNA-binding domain"/>
    <property type="match status" value="1"/>
</dbReference>
<dbReference type="EMBL" id="CP002585">
    <property type="protein sequence ID" value="AEA71608.1"/>
    <property type="molecule type" value="Genomic_DNA"/>
</dbReference>
<evidence type="ECO:0000256" key="1">
    <source>
        <dbReference type="SAM" id="MobiDB-lite"/>
    </source>
</evidence>
<protein>
    <submittedName>
        <fullName evidence="2">Putative transcriptional regulator, Rrf2 family</fullName>
    </submittedName>
</protein>
<dbReference type="Pfam" id="PF13730">
    <property type="entry name" value="HTH_36"/>
    <property type="match status" value="1"/>
</dbReference>
<dbReference type="InterPro" id="IPR009057">
    <property type="entry name" value="Homeodomain-like_sf"/>
</dbReference>
<feature type="compositionally biased region" description="Basic and acidic residues" evidence="1">
    <location>
        <begin position="238"/>
        <end position="247"/>
    </location>
</feature>
<dbReference type="AlphaFoldDB" id="F2KM65"/>